<evidence type="ECO:0000313" key="1">
    <source>
        <dbReference type="EMBL" id="SHM57484.1"/>
    </source>
</evidence>
<gene>
    <name evidence="1" type="ORF">SAMN04488057_102194</name>
</gene>
<protein>
    <submittedName>
        <fullName evidence="1">Predicted DNA-binding protein, MmcQ/YjbR family</fullName>
    </submittedName>
</protein>
<name>A0A1M7JWW7_9BACT</name>
<dbReference type="RefSeq" id="WP_073092181.1">
    <property type="nucleotide sequence ID" value="NZ_FRCY01000002.1"/>
</dbReference>
<dbReference type="InterPro" id="IPR038056">
    <property type="entry name" value="YjbR-like_sf"/>
</dbReference>
<dbReference type="InterPro" id="IPR007351">
    <property type="entry name" value="YjbR"/>
</dbReference>
<dbReference type="Pfam" id="PF04237">
    <property type="entry name" value="YjbR"/>
    <property type="match status" value="1"/>
</dbReference>
<dbReference type="InterPro" id="IPR058532">
    <property type="entry name" value="YjbR/MT2646/Rv2570-like"/>
</dbReference>
<dbReference type="SUPFAM" id="SSF142906">
    <property type="entry name" value="YjbR-like"/>
    <property type="match status" value="1"/>
</dbReference>
<sequence>MTIDFFRSYCLEKPGVTEDTPFDVDTLCFKVGGKIFAIIDISLFESVNLKCDPEKAIELREHYDGIVPGYHMNKKHWNTVSFDGSIPDPIILELVDHSYELVYSGLSKKIKDQII</sequence>
<reference evidence="1 2" key="1">
    <citation type="submission" date="2016-11" db="EMBL/GenBank/DDBJ databases">
        <authorList>
            <person name="Jaros S."/>
            <person name="Januszkiewicz K."/>
            <person name="Wedrychowicz H."/>
        </authorList>
    </citation>
    <scope>NUCLEOTIDE SEQUENCE [LARGE SCALE GENOMIC DNA]</scope>
    <source>
        <strain evidence="1 2">CGMCC 1.6102</strain>
    </source>
</reference>
<dbReference type="GO" id="GO:0003677">
    <property type="term" value="F:DNA binding"/>
    <property type="evidence" value="ECO:0007669"/>
    <property type="project" value="UniProtKB-KW"/>
</dbReference>
<dbReference type="EMBL" id="FRCY01000002">
    <property type="protein sequence ID" value="SHM57484.1"/>
    <property type="molecule type" value="Genomic_DNA"/>
</dbReference>
<proteinExistence type="predicted"/>
<dbReference type="AlphaFoldDB" id="A0A1M7JWW7"/>
<dbReference type="Gene3D" id="3.90.1150.30">
    <property type="match status" value="1"/>
</dbReference>
<dbReference type="PANTHER" id="PTHR35145:SF1">
    <property type="entry name" value="CYTOPLASMIC PROTEIN"/>
    <property type="match status" value="1"/>
</dbReference>
<accession>A0A1M7JWW7</accession>
<dbReference type="PANTHER" id="PTHR35145">
    <property type="entry name" value="CYTOPLASMIC PROTEIN-RELATED"/>
    <property type="match status" value="1"/>
</dbReference>
<dbReference type="STRING" id="388280.SAMN04488057_102194"/>
<dbReference type="OrthoDB" id="9789813at2"/>
<organism evidence="1 2">
    <name type="scientific">Cyclobacterium lianum</name>
    <dbReference type="NCBI Taxonomy" id="388280"/>
    <lineage>
        <taxon>Bacteria</taxon>
        <taxon>Pseudomonadati</taxon>
        <taxon>Bacteroidota</taxon>
        <taxon>Cytophagia</taxon>
        <taxon>Cytophagales</taxon>
        <taxon>Cyclobacteriaceae</taxon>
        <taxon>Cyclobacterium</taxon>
    </lineage>
</organism>
<dbReference type="Proteomes" id="UP000184513">
    <property type="component" value="Unassembled WGS sequence"/>
</dbReference>
<keyword evidence="1" id="KW-0238">DNA-binding</keyword>
<evidence type="ECO:0000313" key="2">
    <source>
        <dbReference type="Proteomes" id="UP000184513"/>
    </source>
</evidence>
<keyword evidence="2" id="KW-1185">Reference proteome</keyword>